<keyword evidence="4" id="KW-1185">Reference proteome</keyword>
<reference evidence="3 4" key="1">
    <citation type="submission" date="2014-02" db="EMBL/GenBank/DDBJ databases">
        <title>Vibrio fortis Dalian14 Genome Sequencing.</title>
        <authorList>
            <person name="Wang Y."/>
            <person name="Song L."/>
            <person name="Liu G."/>
            <person name="Ding J."/>
        </authorList>
    </citation>
    <scope>NUCLEOTIDE SEQUENCE [LARGE SCALE GENOMIC DNA]</scope>
    <source>
        <strain evidence="3 4">Dalian14</strain>
    </source>
</reference>
<keyword evidence="1" id="KW-0732">Signal</keyword>
<dbReference type="CDD" id="cd00531">
    <property type="entry name" value="NTF2_like"/>
    <property type="match status" value="1"/>
</dbReference>
<proteinExistence type="predicted"/>
<dbReference type="InterPro" id="IPR037401">
    <property type="entry name" value="SnoaL-like"/>
</dbReference>
<gene>
    <name evidence="3" type="ORF">VFDL14_24295</name>
</gene>
<accession>A0A066UUY0</accession>
<name>A0A066UUY0_9VIBR</name>
<dbReference type="AlphaFoldDB" id="A0A066UUY0"/>
<feature type="signal peptide" evidence="1">
    <location>
        <begin position="1"/>
        <end position="19"/>
    </location>
</feature>
<comment type="caution">
    <text evidence="3">The sequence shown here is derived from an EMBL/GenBank/DDBJ whole genome shotgun (WGS) entry which is preliminary data.</text>
</comment>
<evidence type="ECO:0000313" key="3">
    <source>
        <dbReference type="EMBL" id="KDN28018.1"/>
    </source>
</evidence>
<dbReference type="Gene3D" id="3.10.450.50">
    <property type="match status" value="1"/>
</dbReference>
<evidence type="ECO:0000256" key="1">
    <source>
        <dbReference type="SAM" id="SignalP"/>
    </source>
</evidence>
<dbReference type="SUPFAM" id="SSF54427">
    <property type="entry name" value="NTF2-like"/>
    <property type="match status" value="1"/>
</dbReference>
<organism evidence="3 4">
    <name type="scientific">Vibrio fortis</name>
    <dbReference type="NCBI Taxonomy" id="212667"/>
    <lineage>
        <taxon>Bacteria</taxon>
        <taxon>Pseudomonadati</taxon>
        <taxon>Pseudomonadota</taxon>
        <taxon>Gammaproteobacteria</taxon>
        <taxon>Vibrionales</taxon>
        <taxon>Vibrionaceae</taxon>
        <taxon>Vibrio</taxon>
    </lineage>
</organism>
<feature type="domain" description="SnoaL-like" evidence="2">
    <location>
        <begin position="24"/>
        <end position="146"/>
    </location>
</feature>
<dbReference type="Pfam" id="PF13577">
    <property type="entry name" value="SnoaL_4"/>
    <property type="match status" value="1"/>
</dbReference>
<dbReference type="InterPro" id="IPR032710">
    <property type="entry name" value="NTF2-like_dom_sf"/>
</dbReference>
<dbReference type="OrthoDB" id="5464938at2"/>
<evidence type="ECO:0000259" key="2">
    <source>
        <dbReference type="Pfam" id="PF13577"/>
    </source>
</evidence>
<dbReference type="RefSeq" id="WP_032551788.1">
    <property type="nucleotide sequence ID" value="NZ_JFFR01000024.1"/>
</dbReference>
<protein>
    <recommendedName>
        <fullName evidence="2">SnoaL-like domain-containing protein</fullName>
    </recommendedName>
</protein>
<sequence length="170" mass="18639">MLRKTLTLALSVAALSAHAGELTRDEAKIAQTAKSMATLADRNLFDALEQIFTPTVVVDYTSAFGGEVSMVKREDLMNNWEALLPGFDVTYHDLTNINIEQTGNKAEVNADIVASHYIGKDGFWQISGSYTFEMKKTDSDWQIYSLTLNAGDEIGSREVLGQAIEAAKAK</sequence>
<dbReference type="EMBL" id="JFFR01000024">
    <property type="protein sequence ID" value="KDN28018.1"/>
    <property type="molecule type" value="Genomic_DNA"/>
</dbReference>
<evidence type="ECO:0000313" key="4">
    <source>
        <dbReference type="Proteomes" id="UP000027219"/>
    </source>
</evidence>
<feature type="chain" id="PRO_5001627549" description="SnoaL-like domain-containing protein" evidence="1">
    <location>
        <begin position="20"/>
        <end position="170"/>
    </location>
</feature>
<dbReference type="STRING" id="212667.VFDL14_24295"/>
<dbReference type="Proteomes" id="UP000027219">
    <property type="component" value="Unassembled WGS sequence"/>
</dbReference>